<dbReference type="EC" id="3.1.3.48" evidence="2"/>
<dbReference type="SUPFAM" id="SSF52799">
    <property type="entry name" value="(Phosphotyrosine protein) phosphatases II"/>
    <property type="match status" value="1"/>
</dbReference>
<dbReference type="InterPro" id="IPR000387">
    <property type="entry name" value="Tyr_Pase_dom"/>
</dbReference>
<dbReference type="SMART" id="SM00195">
    <property type="entry name" value="DSPc"/>
    <property type="match status" value="1"/>
</dbReference>
<dbReference type="PRINTS" id="PR01764">
    <property type="entry name" value="MAPKPHPHTASE"/>
</dbReference>
<evidence type="ECO:0000256" key="2">
    <source>
        <dbReference type="ARBA" id="ARBA00013064"/>
    </source>
</evidence>
<dbReference type="PANTHER" id="PTHR10159">
    <property type="entry name" value="DUAL SPECIFICITY PROTEIN PHOSPHATASE"/>
    <property type="match status" value="1"/>
</dbReference>
<feature type="domain" description="Tyrosine-protein phosphatase" evidence="5">
    <location>
        <begin position="69"/>
        <end position="211"/>
    </location>
</feature>
<dbReference type="InterPro" id="IPR000340">
    <property type="entry name" value="Dual-sp_phosphatase_cat-dom"/>
</dbReference>
<name>A0ABM4D7Z8_HYDVU</name>
<accession>A0ABM4D7Z8</accession>
<protein>
    <recommendedName>
        <fullName evidence="2">protein-tyrosine-phosphatase</fullName>
        <ecNumber evidence="2">3.1.3.48</ecNumber>
    </recommendedName>
</protein>
<keyword evidence="7" id="KW-1185">Reference proteome</keyword>
<dbReference type="Pfam" id="PF00782">
    <property type="entry name" value="DSPc"/>
    <property type="match status" value="1"/>
</dbReference>
<reference evidence="8 9" key="1">
    <citation type="submission" date="2025-05" db="UniProtKB">
        <authorList>
            <consortium name="RefSeq"/>
        </authorList>
    </citation>
    <scope>IDENTIFICATION</scope>
</reference>
<evidence type="ECO:0000259" key="6">
    <source>
        <dbReference type="PROSITE" id="PS50056"/>
    </source>
</evidence>
<dbReference type="InterPro" id="IPR029021">
    <property type="entry name" value="Prot-tyrosine_phosphatase-like"/>
</dbReference>
<dbReference type="GeneID" id="100214438"/>
<keyword evidence="4" id="KW-0904">Protein phosphatase</keyword>
<evidence type="ECO:0000259" key="5">
    <source>
        <dbReference type="PROSITE" id="PS50054"/>
    </source>
</evidence>
<organism evidence="7 8">
    <name type="scientific">Hydra vulgaris</name>
    <name type="common">Hydra</name>
    <name type="synonym">Hydra attenuata</name>
    <dbReference type="NCBI Taxonomy" id="6087"/>
    <lineage>
        <taxon>Eukaryota</taxon>
        <taxon>Metazoa</taxon>
        <taxon>Cnidaria</taxon>
        <taxon>Hydrozoa</taxon>
        <taxon>Hydroidolina</taxon>
        <taxon>Anthoathecata</taxon>
        <taxon>Aplanulata</taxon>
        <taxon>Hydridae</taxon>
        <taxon>Hydra</taxon>
    </lineage>
</organism>
<dbReference type="PROSITE" id="PS00383">
    <property type="entry name" value="TYR_PHOSPHATASE_1"/>
    <property type="match status" value="1"/>
</dbReference>
<dbReference type="Gene3D" id="3.90.190.10">
    <property type="entry name" value="Protein tyrosine phosphatase superfamily"/>
    <property type="match status" value="1"/>
</dbReference>
<dbReference type="Proteomes" id="UP001652625">
    <property type="component" value="Chromosome 12"/>
</dbReference>
<dbReference type="InterPro" id="IPR008343">
    <property type="entry name" value="MKP"/>
</dbReference>
<dbReference type="InterPro" id="IPR016130">
    <property type="entry name" value="Tyr_Pase_AS"/>
</dbReference>
<evidence type="ECO:0000313" key="9">
    <source>
        <dbReference type="RefSeq" id="XP_065670434.1"/>
    </source>
</evidence>
<proteinExistence type="inferred from homology"/>
<evidence type="ECO:0000256" key="1">
    <source>
        <dbReference type="ARBA" id="ARBA00008601"/>
    </source>
</evidence>
<dbReference type="InterPro" id="IPR020422">
    <property type="entry name" value="TYR_PHOSPHATASE_DUAL_dom"/>
</dbReference>
<keyword evidence="3" id="KW-0378">Hydrolase</keyword>
<dbReference type="RefSeq" id="XP_065670434.1">
    <property type="nucleotide sequence ID" value="XM_065814362.1"/>
</dbReference>
<dbReference type="PROSITE" id="PS50054">
    <property type="entry name" value="TYR_PHOSPHATASE_DUAL"/>
    <property type="match status" value="1"/>
</dbReference>
<sequence>MRPKAPSSLDMFDSCGCVPVTSKTKRSLKRRKATFSDFPFKLAKQNDNWTNRCALSLSTPCTSSISNCPPSKVLPFLYLGSEEDAQSEDLLRTCKVKYVLNASLTAADTPHCTSGYYLRIPISDSLNENITEWFQIAFDFIDKVKESDDNLLLHCVGGVSRSAAFAIAYVMKHLSLSLDNAYRYVKNKRPTISPNLNFMGQLMQYEEILQQKKNLLYSPLSEVGMENLNISTNDQSLVSTPTLPNVVIEITSFTETATDGFYFLNQNELNKKCDYASKIDNNYTFTEISVLE</sequence>
<evidence type="ECO:0000313" key="8">
    <source>
        <dbReference type="RefSeq" id="XP_065670433.1"/>
    </source>
</evidence>
<gene>
    <name evidence="8 9" type="primary">LOC100214438</name>
</gene>
<comment type="similarity">
    <text evidence="1">Belongs to the protein-tyrosine phosphatase family. Non-receptor class dual specificity subfamily.</text>
</comment>
<dbReference type="PROSITE" id="PS50056">
    <property type="entry name" value="TYR_PHOSPHATASE_2"/>
    <property type="match status" value="1"/>
</dbReference>
<evidence type="ECO:0000313" key="7">
    <source>
        <dbReference type="Proteomes" id="UP001652625"/>
    </source>
</evidence>
<feature type="domain" description="Tyrosine specific protein phosphatases" evidence="6">
    <location>
        <begin position="138"/>
        <end position="192"/>
    </location>
</feature>
<evidence type="ECO:0000256" key="3">
    <source>
        <dbReference type="ARBA" id="ARBA00022801"/>
    </source>
</evidence>
<dbReference type="RefSeq" id="XP_065670433.1">
    <property type="nucleotide sequence ID" value="XM_065814361.1"/>
</dbReference>
<evidence type="ECO:0000256" key="4">
    <source>
        <dbReference type="ARBA" id="ARBA00022912"/>
    </source>
</evidence>
<dbReference type="PANTHER" id="PTHR10159:SF533">
    <property type="entry name" value="TYROSINE-PROTEIN PHOSPHATASE VHP-1"/>
    <property type="match status" value="1"/>
</dbReference>